<protein>
    <submittedName>
        <fullName evidence="1">Uncharacterized protein</fullName>
    </submittedName>
</protein>
<dbReference type="Proteomes" id="UP001056120">
    <property type="component" value="Linkage Group LG04"/>
</dbReference>
<proteinExistence type="predicted"/>
<evidence type="ECO:0000313" key="2">
    <source>
        <dbReference type="Proteomes" id="UP001056120"/>
    </source>
</evidence>
<organism evidence="1 2">
    <name type="scientific">Smallanthus sonchifolius</name>
    <dbReference type="NCBI Taxonomy" id="185202"/>
    <lineage>
        <taxon>Eukaryota</taxon>
        <taxon>Viridiplantae</taxon>
        <taxon>Streptophyta</taxon>
        <taxon>Embryophyta</taxon>
        <taxon>Tracheophyta</taxon>
        <taxon>Spermatophyta</taxon>
        <taxon>Magnoliopsida</taxon>
        <taxon>eudicotyledons</taxon>
        <taxon>Gunneridae</taxon>
        <taxon>Pentapetalae</taxon>
        <taxon>asterids</taxon>
        <taxon>campanulids</taxon>
        <taxon>Asterales</taxon>
        <taxon>Asteraceae</taxon>
        <taxon>Asteroideae</taxon>
        <taxon>Heliantheae alliance</taxon>
        <taxon>Millerieae</taxon>
        <taxon>Smallanthus</taxon>
    </lineage>
</organism>
<reference evidence="2" key="1">
    <citation type="journal article" date="2022" name="Mol. Ecol. Resour.">
        <title>The genomes of chicory, endive, great burdock and yacon provide insights into Asteraceae palaeo-polyploidization history and plant inulin production.</title>
        <authorList>
            <person name="Fan W."/>
            <person name="Wang S."/>
            <person name="Wang H."/>
            <person name="Wang A."/>
            <person name="Jiang F."/>
            <person name="Liu H."/>
            <person name="Zhao H."/>
            <person name="Xu D."/>
            <person name="Zhang Y."/>
        </authorList>
    </citation>
    <scope>NUCLEOTIDE SEQUENCE [LARGE SCALE GENOMIC DNA]</scope>
    <source>
        <strain evidence="2">cv. Yunnan</strain>
    </source>
</reference>
<reference evidence="1 2" key="2">
    <citation type="journal article" date="2022" name="Mol. Ecol. Resour.">
        <title>The genomes of chicory, endive, great burdock and yacon provide insights into Asteraceae paleo-polyploidization history and plant inulin production.</title>
        <authorList>
            <person name="Fan W."/>
            <person name="Wang S."/>
            <person name="Wang H."/>
            <person name="Wang A."/>
            <person name="Jiang F."/>
            <person name="Liu H."/>
            <person name="Zhao H."/>
            <person name="Xu D."/>
            <person name="Zhang Y."/>
        </authorList>
    </citation>
    <scope>NUCLEOTIDE SEQUENCE [LARGE SCALE GENOMIC DNA]</scope>
    <source>
        <strain evidence="2">cv. Yunnan</strain>
        <tissue evidence="1">Leaves</tissue>
    </source>
</reference>
<dbReference type="EMBL" id="CM042021">
    <property type="protein sequence ID" value="KAI3818394.1"/>
    <property type="molecule type" value="Genomic_DNA"/>
</dbReference>
<evidence type="ECO:0000313" key="1">
    <source>
        <dbReference type="EMBL" id="KAI3818394.1"/>
    </source>
</evidence>
<keyword evidence="2" id="KW-1185">Reference proteome</keyword>
<name>A0ACB9JD44_9ASTR</name>
<sequence>MMIPTWVFKILIIFLVYGPGSQAQICSEVDRAALLGFKARILTDTTGILSSWIGKDCCNGGWEGIQCDRVTGRVTQVMLQRSFEKDSAIYMKGTLSPTLGDLKFLEILVISGMKRLSVRSHQVFQARFQSFWAGSNLSLLDLSNNQLSGPIPDSLCNLYKLQGLSLSNNELTGQLPPEIGRLKSLTTLSLGFNRLVGQIPTSISQLHNLWYLNPSRNALSDPLPYDALVKGIPSLLSIDLSYKKFNLVTIPKWITSRHLSDVHLAGCNLKGFLPIFTKPYSLTSIDLSDNHVTGGITSLFQKMSSLQKVKLSNNQLRGNLSELSIPNGLAVLDLHSNQLPGSLSGLLRSAGGFLETVDLSNNQITGNIPSTISKLVGLKRFDVSRNHITDRFIFTRFVDSATYRTKPPYETLSTISGHRRLGFLN</sequence>
<comment type="caution">
    <text evidence="1">The sequence shown here is derived from an EMBL/GenBank/DDBJ whole genome shotgun (WGS) entry which is preliminary data.</text>
</comment>
<gene>
    <name evidence="1" type="ORF">L1987_12200</name>
</gene>
<accession>A0ACB9JD44</accession>